<name>A0A2P2R2F4_RHIMU</name>
<dbReference type="AlphaFoldDB" id="A0A2P2R2F4"/>
<sequence length="52" mass="5930">MRNDTLFILPCASSLSTEARSLRSRPAMLTCLNRFWYSSEFTISTDNSGPRK</sequence>
<evidence type="ECO:0000313" key="1">
    <source>
        <dbReference type="EMBL" id="MBX73388.1"/>
    </source>
</evidence>
<protein>
    <submittedName>
        <fullName evidence="1">Uncharacterized protein</fullName>
    </submittedName>
</protein>
<organism evidence="1">
    <name type="scientific">Rhizophora mucronata</name>
    <name type="common">Asiatic mangrove</name>
    <dbReference type="NCBI Taxonomy" id="61149"/>
    <lineage>
        <taxon>Eukaryota</taxon>
        <taxon>Viridiplantae</taxon>
        <taxon>Streptophyta</taxon>
        <taxon>Embryophyta</taxon>
        <taxon>Tracheophyta</taxon>
        <taxon>Spermatophyta</taxon>
        <taxon>Magnoliopsida</taxon>
        <taxon>eudicotyledons</taxon>
        <taxon>Gunneridae</taxon>
        <taxon>Pentapetalae</taxon>
        <taxon>rosids</taxon>
        <taxon>fabids</taxon>
        <taxon>Malpighiales</taxon>
        <taxon>Rhizophoraceae</taxon>
        <taxon>Rhizophora</taxon>
    </lineage>
</organism>
<dbReference type="EMBL" id="GGEC01092904">
    <property type="protein sequence ID" value="MBX73388.1"/>
    <property type="molecule type" value="Transcribed_RNA"/>
</dbReference>
<accession>A0A2P2R2F4</accession>
<reference evidence="1" key="1">
    <citation type="submission" date="2018-02" db="EMBL/GenBank/DDBJ databases">
        <title>Rhizophora mucronata_Transcriptome.</title>
        <authorList>
            <person name="Meera S.P."/>
            <person name="Sreeshan A."/>
            <person name="Augustine A."/>
        </authorList>
    </citation>
    <scope>NUCLEOTIDE SEQUENCE</scope>
    <source>
        <tissue evidence="1">Leaf</tissue>
    </source>
</reference>
<proteinExistence type="predicted"/>